<protein>
    <recommendedName>
        <fullName evidence="4">Integral membrane protein</fullName>
    </recommendedName>
</protein>
<evidence type="ECO:0008006" key="4">
    <source>
        <dbReference type="Google" id="ProtNLM"/>
    </source>
</evidence>
<evidence type="ECO:0000256" key="1">
    <source>
        <dbReference type="SAM" id="Phobius"/>
    </source>
</evidence>
<evidence type="ECO:0000313" key="2">
    <source>
        <dbReference type="EMBL" id="KKU10260.1"/>
    </source>
</evidence>
<sequence length="115" mass="12235">MQNLAQNPFGIIKAPETAFTGKEPGEAIGSLIQLVLWILIIGAGVYALFNLVLAGYSFMSAGDDPKKVTGAWAKIWQTVLGLAVAAGAFVLAGIFGQLIFGRWDFILNPSIDPIQ</sequence>
<feature type="transmembrane region" description="Helical" evidence="1">
    <location>
        <begin position="34"/>
        <end position="58"/>
    </location>
</feature>
<proteinExistence type="predicted"/>
<gene>
    <name evidence="2" type="ORF">UX13_C0016G0017</name>
</gene>
<keyword evidence="1" id="KW-0812">Transmembrane</keyword>
<accession>A0A0G1QNP6</accession>
<dbReference type="Proteomes" id="UP000034329">
    <property type="component" value="Unassembled WGS sequence"/>
</dbReference>
<feature type="transmembrane region" description="Helical" evidence="1">
    <location>
        <begin position="79"/>
        <end position="100"/>
    </location>
</feature>
<keyword evidence="1" id="KW-1133">Transmembrane helix</keyword>
<organism evidence="2 3">
    <name type="scientific">Candidatus Woesebacteria bacterium GW2011_GWB1_45_5</name>
    <dbReference type="NCBI Taxonomy" id="1618581"/>
    <lineage>
        <taxon>Bacteria</taxon>
        <taxon>Candidatus Woeseibacteriota</taxon>
    </lineage>
</organism>
<reference evidence="2 3" key="1">
    <citation type="journal article" date="2015" name="Nature">
        <title>rRNA introns, odd ribosomes, and small enigmatic genomes across a large radiation of phyla.</title>
        <authorList>
            <person name="Brown C.T."/>
            <person name="Hug L.A."/>
            <person name="Thomas B.C."/>
            <person name="Sharon I."/>
            <person name="Castelle C.J."/>
            <person name="Singh A."/>
            <person name="Wilkins M.J."/>
            <person name="Williams K.H."/>
            <person name="Banfield J.F."/>
        </authorList>
    </citation>
    <scope>NUCLEOTIDE SEQUENCE [LARGE SCALE GENOMIC DNA]</scope>
</reference>
<evidence type="ECO:0000313" key="3">
    <source>
        <dbReference type="Proteomes" id="UP000034329"/>
    </source>
</evidence>
<dbReference type="AlphaFoldDB" id="A0A0G1QNP6"/>
<comment type="caution">
    <text evidence="2">The sequence shown here is derived from an EMBL/GenBank/DDBJ whole genome shotgun (WGS) entry which is preliminary data.</text>
</comment>
<name>A0A0G1QNP6_9BACT</name>
<keyword evidence="1" id="KW-0472">Membrane</keyword>
<dbReference type="EMBL" id="LCLA01000016">
    <property type="protein sequence ID" value="KKU10260.1"/>
    <property type="molecule type" value="Genomic_DNA"/>
</dbReference>